<accession>A0A438ISR0</accession>
<name>A0A438ISR0_VITVI</name>
<organism evidence="1 2">
    <name type="scientific">Vitis vinifera</name>
    <name type="common">Grape</name>
    <dbReference type="NCBI Taxonomy" id="29760"/>
    <lineage>
        <taxon>Eukaryota</taxon>
        <taxon>Viridiplantae</taxon>
        <taxon>Streptophyta</taxon>
        <taxon>Embryophyta</taxon>
        <taxon>Tracheophyta</taxon>
        <taxon>Spermatophyta</taxon>
        <taxon>Magnoliopsida</taxon>
        <taxon>eudicotyledons</taxon>
        <taxon>Gunneridae</taxon>
        <taxon>Pentapetalae</taxon>
        <taxon>rosids</taxon>
        <taxon>Vitales</taxon>
        <taxon>Vitaceae</taxon>
        <taxon>Viteae</taxon>
        <taxon>Vitis</taxon>
    </lineage>
</organism>
<dbReference type="EMBL" id="QGNW01000085">
    <property type="protein sequence ID" value="RVW99753.1"/>
    <property type="molecule type" value="Genomic_DNA"/>
</dbReference>
<dbReference type="AlphaFoldDB" id="A0A438ISR0"/>
<protein>
    <submittedName>
        <fullName evidence="1">Uncharacterized protein</fullName>
    </submittedName>
</protein>
<evidence type="ECO:0000313" key="1">
    <source>
        <dbReference type="EMBL" id="RVW99753.1"/>
    </source>
</evidence>
<evidence type="ECO:0000313" key="2">
    <source>
        <dbReference type="Proteomes" id="UP000288805"/>
    </source>
</evidence>
<dbReference type="Proteomes" id="UP000288805">
    <property type="component" value="Unassembled WGS sequence"/>
</dbReference>
<proteinExistence type="predicted"/>
<reference evidence="1 2" key="1">
    <citation type="journal article" date="2018" name="PLoS Genet.">
        <title>Population sequencing reveals clonal diversity and ancestral inbreeding in the grapevine cultivar Chardonnay.</title>
        <authorList>
            <person name="Roach M.J."/>
            <person name="Johnson D.L."/>
            <person name="Bohlmann J."/>
            <person name="van Vuuren H.J."/>
            <person name="Jones S.J."/>
            <person name="Pretorius I.S."/>
            <person name="Schmidt S.A."/>
            <person name="Borneman A.R."/>
        </authorList>
    </citation>
    <scope>NUCLEOTIDE SEQUENCE [LARGE SCALE GENOMIC DNA]</scope>
    <source>
        <strain evidence="2">cv. Chardonnay</strain>
        <tissue evidence="1">Leaf</tissue>
    </source>
</reference>
<sequence length="151" mass="17139">MCGGDDHLAWKCPVSSECSGLSWREVDPYHKAAIDRFTVNFGRSANHFCGFDLGGIDQFELNDVAVIPPIVTPVTVIEDPCSCIDRLKQRIRRMRDPDETISWDDTDDMLVATLPINFRMLEIKRYTGVGCPRIHFRLYNTIMMALGLDEA</sequence>
<comment type="caution">
    <text evidence="1">The sequence shown here is derived from an EMBL/GenBank/DDBJ whole genome shotgun (WGS) entry which is preliminary data.</text>
</comment>
<gene>
    <name evidence="1" type="ORF">CK203_029300</name>
</gene>